<dbReference type="EMBL" id="JBBHLL010000003">
    <property type="protein sequence ID" value="KAK7834843.1"/>
    <property type="molecule type" value="Genomic_DNA"/>
</dbReference>
<sequence>MKHCSPPPHTARRALQPSTTHCPVGTQLFMNYTAYYPSQTEAEIHLLQLLSSAEASFLLRYARTSSSSQAKRKGYIYNKEAFKEGQIFE</sequence>
<reference evidence="1 2" key="1">
    <citation type="journal article" date="2023" name="bioRxiv">
        <title>Conserved and derived expression patterns and positive selection on dental genes reveal complex evolutionary context of ever-growing rodent molars.</title>
        <authorList>
            <person name="Calamari Z.T."/>
            <person name="Song A."/>
            <person name="Cohen E."/>
            <person name="Akter M."/>
            <person name="Roy R.D."/>
            <person name="Hallikas O."/>
            <person name="Christensen M.M."/>
            <person name="Li P."/>
            <person name="Marangoni P."/>
            <person name="Jernvall J."/>
            <person name="Klein O.D."/>
        </authorList>
    </citation>
    <scope>NUCLEOTIDE SEQUENCE [LARGE SCALE GENOMIC DNA]</scope>
    <source>
        <strain evidence="1">V071</strain>
    </source>
</reference>
<keyword evidence="2" id="KW-1185">Reference proteome</keyword>
<name>A0AAW0K6K1_MYOGA</name>
<comment type="caution">
    <text evidence="1">The sequence shown here is derived from an EMBL/GenBank/DDBJ whole genome shotgun (WGS) entry which is preliminary data.</text>
</comment>
<dbReference type="Proteomes" id="UP001488838">
    <property type="component" value="Unassembled WGS sequence"/>
</dbReference>
<evidence type="ECO:0000313" key="2">
    <source>
        <dbReference type="Proteomes" id="UP001488838"/>
    </source>
</evidence>
<evidence type="ECO:0000313" key="1">
    <source>
        <dbReference type="EMBL" id="KAK7834843.1"/>
    </source>
</evidence>
<organism evidence="1 2">
    <name type="scientific">Myodes glareolus</name>
    <name type="common">Bank vole</name>
    <name type="synonym">Clethrionomys glareolus</name>
    <dbReference type="NCBI Taxonomy" id="447135"/>
    <lineage>
        <taxon>Eukaryota</taxon>
        <taxon>Metazoa</taxon>
        <taxon>Chordata</taxon>
        <taxon>Craniata</taxon>
        <taxon>Vertebrata</taxon>
        <taxon>Euteleostomi</taxon>
        <taxon>Mammalia</taxon>
        <taxon>Eutheria</taxon>
        <taxon>Euarchontoglires</taxon>
        <taxon>Glires</taxon>
        <taxon>Rodentia</taxon>
        <taxon>Myomorpha</taxon>
        <taxon>Muroidea</taxon>
        <taxon>Cricetidae</taxon>
        <taxon>Arvicolinae</taxon>
        <taxon>Myodes</taxon>
    </lineage>
</organism>
<protein>
    <submittedName>
        <fullName evidence="1">Uncharacterized protein</fullName>
    </submittedName>
</protein>
<accession>A0AAW0K6K1</accession>
<gene>
    <name evidence="1" type="ORF">U0070_022814</name>
</gene>
<dbReference type="AlphaFoldDB" id="A0AAW0K6K1"/>
<proteinExistence type="predicted"/>